<dbReference type="InterPro" id="IPR001098">
    <property type="entry name" value="DNA-dir_DNA_pol_A_palm_dom"/>
</dbReference>
<dbReference type="InterPro" id="IPR012337">
    <property type="entry name" value="RNaseH-like_sf"/>
</dbReference>
<evidence type="ECO:0000256" key="5">
    <source>
        <dbReference type="SAM" id="MobiDB-lite"/>
    </source>
</evidence>
<proteinExistence type="inferred from homology"/>
<dbReference type="GO" id="GO:0006261">
    <property type="term" value="P:DNA-templated DNA replication"/>
    <property type="evidence" value="ECO:0007669"/>
    <property type="project" value="InterPro"/>
</dbReference>
<comment type="similarity">
    <text evidence="1">Belongs to the DNA polymerase type-A family.</text>
</comment>
<evidence type="ECO:0000313" key="7">
    <source>
        <dbReference type="EMBL" id="WPF24647.1"/>
    </source>
</evidence>
<evidence type="ECO:0000256" key="3">
    <source>
        <dbReference type="ARBA" id="ARBA00022705"/>
    </source>
</evidence>
<feature type="region of interest" description="Disordered" evidence="5">
    <location>
        <begin position="779"/>
        <end position="809"/>
    </location>
</feature>
<dbReference type="Gene3D" id="3.30.420.10">
    <property type="entry name" value="Ribonuclease H-like superfamily/Ribonuclease H"/>
    <property type="match status" value="1"/>
</dbReference>
<feature type="region of interest" description="Disordered" evidence="5">
    <location>
        <begin position="1"/>
        <end position="22"/>
    </location>
</feature>
<dbReference type="SMART" id="SM00482">
    <property type="entry name" value="POLAc"/>
    <property type="match status" value="1"/>
</dbReference>
<dbReference type="SUPFAM" id="SSF56672">
    <property type="entry name" value="DNA/RNA polymerases"/>
    <property type="match status" value="1"/>
</dbReference>
<dbReference type="GO" id="GO:0003677">
    <property type="term" value="F:DNA binding"/>
    <property type="evidence" value="ECO:0007669"/>
    <property type="project" value="InterPro"/>
</dbReference>
<dbReference type="Pfam" id="PF00476">
    <property type="entry name" value="DNA_pol_A"/>
    <property type="match status" value="1"/>
</dbReference>
<sequence>MTHKKSAPESASHNLNNSDSTASTVISPDIDLNSDHLAELHASAISDETIAATGVYTASTRDELPEPLRWIADRNDTLPALVYPMVEAGRGVTWQVKPQPGSLVDEEGRPRKYICPKKEGSNISPSFIERRPITSATRRVLVVEGTKQALAAMTWTDDTTAVYCIPGIQTWMGGEDGPNPAFARLKGQSVYIIPDADAGSNRAVYDGAQGLGEHCKAWGASPVRFVRMPGHGSQGLDDVLATVDDGERSEMLELWIRQAQAKPASKMPKRASKKQRSNTDETRNDSRPKLHTDLPPETLWDRAWEAIESKHAGVTLFRQDSRPVMISRRDGQAVLVPVDRATGRRLAAAAFDLVRETDDSTTVVAPMDKDIDVIFTPFYTDSLPPLHSVTRSPLVTETGEIITRSGYHKGTGVYVDLDDSLTGISVPDKPSDQDVENAKVLLEDVLYDFPWVTPADRTRALGALLTPLARPMLTTAPMHVISAVRRSSGKGLLTDVFHLIATGETAAVQDLPGTETEMRKVIASKLFAGAATLFLDECSVGVDSKALSALLTAESYTDRILGESRMISVQNNLCVYAAGNNIAVDGDLARRVVPILLDPKCSRPESRSGFRHPHLRRYVRAHRRELLAAALTLIRAWAVAGRPSPNVAGPFGSFEGWYHVVGGTLEHVGYADLTTDLEEIRARYNASEQENAEHLAWLYEAMEGDDFRAFDAECKIADSRDYVPLPEGLVSLDEVSARRLGRVYSRLQGAWIGGYCLESAGVKHHTKLFHVVCEDDWGGGPGPGAGPDNSVPPEPSTPATPEPSDTDSVDTLVFDLETGSADDLHVTDDPGFVRLATYSINGAEPVATTDIAGELLPLIERAGVVVGHNIVQYDLAALQRLYGLDVEALVKSNRVHDTLVMARLAAGGAKNLKYDLNAVASRYSVGGKLLKDGKTVLDAQAEQFGGFDKIPTDHPDYVKYALQDVRANTAVYSKLLPETIDAVGEEYLQREHEKTYALSVVEAKGIRVDTGKVEAFFAEEEQTKSNIRQWLVDTVGMPDEGTSPWASVDGKQAIADYFGRFGAEVPRTKKGGISISGKAMQELAKQHAGTPEVVELATRMQTLLQASTPAATIKKYLHGDRVYPSIKSSQNTGRLSTKDPGMTVFGSRDKRLIRQREMILSDSADEVLISVDLSQIDARCMAAGSGDERYSELFALGRDAHTEMAVRVFGDKSRRSEAKALGHAANYGMGPKSFADHAGISVVEARSQLDRLHREFPELESFKESLRKSAETRGWVSTGFGRRVAVARDRAYTQAPAAYGQGTARDVFLEGVLNLPREVLEMVRIFVHDEIILSVPRERAEGIKECVVAAFKAVELPSSGGVSVPVLSDSAGPGDNWSECK</sequence>
<evidence type="ECO:0000256" key="1">
    <source>
        <dbReference type="ARBA" id="ARBA00007705"/>
    </source>
</evidence>
<dbReference type="PRINTS" id="PR00868">
    <property type="entry name" value="DNAPOLI"/>
</dbReference>
<evidence type="ECO:0000256" key="2">
    <source>
        <dbReference type="ARBA" id="ARBA00012417"/>
    </source>
</evidence>
<dbReference type="GO" id="GO:0006302">
    <property type="term" value="P:double-strand break repair"/>
    <property type="evidence" value="ECO:0007669"/>
    <property type="project" value="TreeGrafter"/>
</dbReference>
<dbReference type="Gene3D" id="3.30.70.370">
    <property type="match status" value="1"/>
</dbReference>
<dbReference type="PANTHER" id="PTHR10133">
    <property type="entry name" value="DNA POLYMERASE I"/>
    <property type="match status" value="1"/>
</dbReference>
<dbReference type="InterPro" id="IPR036397">
    <property type="entry name" value="RNaseH_sf"/>
</dbReference>
<evidence type="ECO:0000256" key="4">
    <source>
        <dbReference type="ARBA" id="ARBA00049244"/>
    </source>
</evidence>
<gene>
    <name evidence="7" type="ORF">Q0N40_08930</name>
</gene>
<feature type="compositionally biased region" description="Polar residues" evidence="5">
    <location>
        <begin position="9"/>
        <end position="22"/>
    </location>
</feature>
<dbReference type="RefSeq" id="WP_046203533.1">
    <property type="nucleotide sequence ID" value="NZ_CP137757.1"/>
</dbReference>
<dbReference type="GO" id="GO:0003887">
    <property type="term" value="F:DNA-directed DNA polymerase activity"/>
    <property type="evidence" value="ECO:0007669"/>
    <property type="project" value="UniProtKB-EC"/>
</dbReference>
<dbReference type="Proteomes" id="UP001174314">
    <property type="component" value="Chromosome"/>
</dbReference>
<evidence type="ECO:0000313" key="8">
    <source>
        <dbReference type="Proteomes" id="UP001174314"/>
    </source>
</evidence>
<feature type="compositionally biased region" description="Pro residues" evidence="5">
    <location>
        <begin position="790"/>
        <end position="801"/>
    </location>
</feature>
<protein>
    <recommendedName>
        <fullName evidence="2">DNA-directed DNA polymerase</fullName>
        <ecNumber evidence="2">2.7.7.7</ecNumber>
    </recommendedName>
</protein>
<evidence type="ECO:0000259" key="6">
    <source>
        <dbReference type="SMART" id="SM00482"/>
    </source>
</evidence>
<feature type="domain" description="DNA-directed DNA polymerase family A palm" evidence="6">
    <location>
        <begin position="1150"/>
        <end position="1339"/>
    </location>
</feature>
<dbReference type="EMBL" id="CP137757">
    <property type="protein sequence ID" value="WPF24647.1"/>
    <property type="molecule type" value="Genomic_DNA"/>
</dbReference>
<dbReference type="PANTHER" id="PTHR10133:SF27">
    <property type="entry name" value="DNA POLYMERASE NU"/>
    <property type="match status" value="1"/>
</dbReference>
<dbReference type="KEGG" id="cpsk:Q0N40_08930"/>
<dbReference type="EC" id="2.7.7.7" evidence="2"/>
<reference evidence="7 8" key="1">
    <citation type="submission" date="2023-10" db="EMBL/GenBank/DDBJ databases">
        <title>complete genome sequence of Corynebacterium pseudokroppenstedtii P15-C1.</title>
        <authorList>
            <person name="Bruggemann H."/>
            <person name="Poehlein A."/>
        </authorList>
    </citation>
    <scope>NUCLEOTIDE SEQUENCE [LARGE SCALE GENOMIC DNA]</scope>
    <source>
        <strain evidence="7 8">P15_C1</strain>
    </source>
</reference>
<dbReference type="InterPro" id="IPR002298">
    <property type="entry name" value="DNA_polymerase_A"/>
</dbReference>
<feature type="compositionally biased region" description="Basic residues" evidence="5">
    <location>
        <begin position="267"/>
        <end position="276"/>
    </location>
</feature>
<feature type="region of interest" description="Disordered" evidence="5">
    <location>
        <begin position="259"/>
        <end position="295"/>
    </location>
</feature>
<accession>A0AAU0PXN0</accession>
<comment type="catalytic activity">
    <reaction evidence="4">
        <text>DNA(n) + a 2'-deoxyribonucleoside 5'-triphosphate = DNA(n+1) + diphosphate</text>
        <dbReference type="Rhea" id="RHEA:22508"/>
        <dbReference type="Rhea" id="RHEA-COMP:17339"/>
        <dbReference type="Rhea" id="RHEA-COMP:17340"/>
        <dbReference type="ChEBI" id="CHEBI:33019"/>
        <dbReference type="ChEBI" id="CHEBI:61560"/>
        <dbReference type="ChEBI" id="CHEBI:173112"/>
        <dbReference type="EC" id="2.7.7.7"/>
    </reaction>
</comment>
<keyword evidence="3" id="KW-0235">DNA replication</keyword>
<name>A0AAU0PXN0_9CORY</name>
<organism evidence="7 8">
    <name type="scientific">Corynebacterium pseudokroppenstedtii</name>
    <dbReference type="NCBI Taxonomy" id="2804917"/>
    <lineage>
        <taxon>Bacteria</taxon>
        <taxon>Bacillati</taxon>
        <taxon>Actinomycetota</taxon>
        <taxon>Actinomycetes</taxon>
        <taxon>Mycobacteriales</taxon>
        <taxon>Corynebacteriaceae</taxon>
        <taxon>Corynebacterium</taxon>
    </lineage>
</organism>
<feature type="compositionally biased region" description="Basic and acidic residues" evidence="5">
    <location>
        <begin position="277"/>
        <end position="295"/>
    </location>
</feature>
<keyword evidence="8" id="KW-1185">Reference proteome</keyword>
<dbReference type="Gene3D" id="1.10.150.20">
    <property type="entry name" value="5' to 3' exonuclease, C-terminal subdomain"/>
    <property type="match status" value="1"/>
</dbReference>
<dbReference type="InterPro" id="IPR043502">
    <property type="entry name" value="DNA/RNA_pol_sf"/>
</dbReference>
<dbReference type="SUPFAM" id="SSF53098">
    <property type="entry name" value="Ribonuclease H-like"/>
    <property type="match status" value="1"/>
</dbReference>